<evidence type="ECO:0000256" key="2">
    <source>
        <dbReference type="ARBA" id="ARBA00005642"/>
    </source>
</evidence>
<evidence type="ECO:0000313" key="8">
    <source>
        <dbReference type="Proteomes" id="UP000315010"/>
    </source>
</evidence>
<keyword evidence="3 5" id="KW-0819">tRNA processing</keyword>
<dbReference type="PANTHER" id="PTHR13767:SF2">
    <property type="entry name" value="PSEUDOURIDYLATE SYNTHASE TRUB1"/>
    <property type="match status" value="1"/>
</dbReference>
<dbReference type="HAMAP" id="MF_01080">
    <property type="entry name" value="TruB_bact"/>
    <property type="match status" value="1"/>
</dbReference>
<name>A0A5C5Z3I5_9BACT</name>
<evidence type="ECO:0000256" key="4">
    <source>
        <dbReference type="ARBA" id="ARBA00023235"/>
    </source>
</evidence>
<protein>
    <recommendedName>
        <fullName evidence="5">tRNA pseudouridine synthase B</fullName>
        <ecNumber evidence="5">5.4.99.25</ecNumber>
    </recommendedName>
    <alternativeName>
        <fullName evidence="5">tRNA pseudouridine(55) synthase</fullName>
        <shortName evidence="5">Psi55 synthase</shortName>
    </alternativeName>
    <alternativeName>
        <fullName evidence="5">tRNA pseudouridylate synthase</fullName>
    </alternativeName>
    <alternativeName>
        <fullName evidence="5">tRNA-uridine isomerase</fullName>
    </alternativeName>
</protein>
<comment type="similarity">
    <text evidence="2 5">Belongs to the pseudouridine synthase TruB family. Type 1 subfamily.</text>
</comment>
<reference evidence="7 8" key="1">
    <citation type="submission" date="2019-02" db="EMBL/GenBank/DDBJ databases">
        <title>Deep-cultivation of Planctomycetes and their phenomic and genomic characterization uncovers novel biology.</title>
        <authorList>
            <person name="Wiegand S."/>
            <person name="Jogler M."/>
            <person name="Boedeker C."/>
            <person name="Pinto D."/>
            <person name="Vollmers J."/>
            <person name="Rivas-Marin E."/>
            <person name="Kohn T."/>
            <person name="Peeters S.H."/>
            <person name="Heuer A."/>
            <person name="Rast P."/>
            <person name="Oberbeckmann S."/>
            <person name="Bunk B."/>
            <person name="Jeske O."/>
            <person name="Meyerdierks A."/>
            <person name="Storesund J.E."/>
            <person name="Kallscheuer N."/>
            <person name="Luecker S."/>
            <person name="Lage O.M."/>
            <person name="Pohl T."/>
            <person name="Merkel B.J."/>
            <person name="Hornburger P."/>
            <person name="Mueller R.-W."/>
            <person name="Bruemmer F."/>
            <person name="Labrenz M."/>
            <person name="Spormann A.M."/>
            <person name="Op Den Camp H."/>
            <person name="Overmann J."/>
            <person name="Amann R."/>
            <person name="Jetten M.S.M."/>
            <person name="Mascher T."/>
            <person name="Medema M.H."/>
            <person name="Devos D.P."/>
            <person name="Kaster A.-K."/>
            <person name="Ovreas L."/>
            <person name="Rohde M."/>
            <person name="Galperin M.Y."/>
            <person name="Jogler C."/>
        </authorList>
    </citation>
    <scope>NUCLEOTIDE SEQUENCE [LARGE SCALE GENOMIC DNA]</scope>
    <source>
        <strain evidence="7 8">CA13</strain>
    </source>
</reference>
<dbReference type="InterPro" id="IPR002501">
    <property type="entry name" value="PsdUridine_synth_N"/>
</dbReference>
<gene>
    <name evidence="5 7" type="primary">truB</name>
    <name evidence="7" type="ORF">CA13_34140</name>
</gene>
<dbReference type="GO" id="GO:1990481">
    <property type="term" value="P:mRNA pseudouridine synthesis"/>
    <property type="evidence" value="ECO:0007669"/>
    <property type="project" value="TreeGrafter"/>
</dbReference>
<keyword evidence="4 5" id="KW-0413">Isomerase</keyword>
<organism evidence="7 8">
    <name type="scientific">Novipirellula herctigrandis</name>
    <dbReference type="NCBI Taxonomy" id="2527986"/>
    <lineage>
        <taxon>Bacteria</taxon>
        <taxon>Pseudomonadati</taxon>
        <taxon>Planctomycetota</taxon>
        <taxon>Planctomycetia</taxon>
        <taxon>Pirellulales</taxon>
        <taxon>Pirellulaceae</taxon>
        <taxon>Novipirellula</taxon>
    </lineage>
</organism>
<evidence type="ECO:0000259" key="6">
    <source>
        <dbReference type="Pfam" id="PF01509"/>
    </source>
</evidence>
<feature type="domain" description="Pseudouridine synthase II N-terminal" evidence="6">
    <location>
        <begin position="15"/>
        <end position="159"/>
    </location>
</feature>
<dbReference type="AlphaFoldDB" id="A0A5C5Z3I5"/>
<proteinExistence type="inferred from homology"/>
<feature type="active site" description="Nucleophile" evidence="5">
    <location>
        <position position="26"/>
    </location>
</feature>
<evidence type="ECO:0000256" key="1">
    <source>
        <dbReference type="ARBA" id="ARBA00000385"/>
    </source>
</evidence>
<evidence type="ECO:0000313" key="7">
    <source>
        <dbReference type="EMBL" id="TWT81959.1"/>
    </source>
</evidence>
<dbReference type="PANTHER" id="PTHR13767">
    <property type="entry name" value="TRNA-PSEUDOURIDINE SYNTHASE"/>
    <property type="match status" value="1"/>
</dbReference>
<dbReference type="GO" id="GO:0160148">
    <property type="term" value="F:tRNA pseudouridine(55) synthase activity"/>
    <property type="evidence" value="ECO:0007669"/>
    <property type="project" value="UniProtKB-EC"/>
</dbReference>
<dbReference type="Proteomes" id="UP000315010">
    <property type="component" value="Unassembled WGS sequence"/>
</dbReference>
<dbReference type="InterPro" id="IPR014780">
    <property type="entry name" value="tRNA_psdUridine_synth_TruB"/>
</dbReference>
<accession>A0A5C5Z3I5</accession>
<evidence type="ECO:0000256" key="5">
    <source>
        <dbReference type="HAMAP-Rule" id="MF_01080"/>
    </source>
</evidence>
<dbReference type="Pfam" id="PF01509">
    <property type="entry name" value="TruB_N"/>
    <property type="match status" value="1"/>
</dbReference>
<dbReference type="EMBL" id="SJPJ01000001">
    <property type="protein sequence ID" value="TWT81959.1"/>
    <property type="molecule type" value="Genomic_DNA"/>
</dbReference>
<comment type="caution">
    <text evidence="7">The sequence shown here is derived from an EMBL/GenBank/DDBJ whole genome shotgun (WGS) entry which is preliminary data.</text>
</comment>
<dbReference type="CDD" id="cd02573">
    <property type="entry name" value="PseudoU_synth_EcTruB"/>
    <property type="match status" value="1"/>
</dbReference>
<comment type="catalytic activity">
    <reaction evidence="1 5">
        <text>uridine(55) in tRNA = pseudouridine(55) in tRNA</text>
        <dbReference type="Rhea" id="RHEA:42532"/>
        <dbReference type="Rhea" id="RHEA-COMP:10101"/>
        <dbReference type="Rhea" id="RHEA-COMP:10102"/>
        <dbReference type="ChEBI" id="CHEBI:65314"/>
        <dbReference type="ChEBI" id="CHEBI:65315"/>
        <dbReference type="EC" id="5.4.99.25"/>
    </reaction>
</comment>
<dbReference type="GO" id="GO:0031119">
    <property type="term" value="P:tRNA pseudouridine synthesis"/>
    <property type="evidence" value="ECO:0007669"/>
    <property type="project" value="UniProtKB-UniRule"/>
</dbReference>
<dbReference type="InterPro" id="IPR020103">
    <property type="entry name" value="PsdUridine_synth_cat_dom_sf"/>
</dbReference>
<dbReference type="EC" id="5.4.99.25" evidence="5"/>
<dbReference type="NCBIfam" id="TIGR00431">
    <property type="entry name" value="TruB"/>
    <property type="match status" value="1"/>
</dbReference>
<evidence type="ECO:0000256" key="3">
    <source>
        <dbReference type="ARBA" id="ARBA00022694"/>
    </source>
</evidence>
<keyword evidence="8" id="KW-1185">Reference proteome</keyword>
<dbReference type="GO" id="GO:0003723">
    <property type="term" value="F:RNA binding"/>
    <property type="evidence" value="ECO:0007669"/>
    <property type="project" value="InterPro"/>
</dbReference>
<sequence length="285" mass="31044">MTSRDVVNIVTNRIRPHKAGHAGTLDPLAEGVLVLGVGRASRLVSYVQDCEKQYSATFRLGASSASGDLEQPLTEHAEDPRPSLAQLQQAAEQLTGEIEQVPSAFSAIWIDGKRAYERVRRGETVEVPPRKVTVYSLKIVRYEYPVLDLDIVCGSGTYVRSLGVDLARLVGANSVMTRLCRTRVGPFRIEDSVDADSLKTPPLDGYVEPAVKGIEHLPKMQLDGEQDWRVINGLSVLISTDPPIDPSEGKIAAAITASGELRAIMRGKTKQGGLAWYPERGFPPT</sequence>
<dbReference type="OrthoDB" id="9802309at2"/>
<comment type="function">
    <text evidence="5">Responsible for synthesis of pseudouridine from uracil-55 in the psi GC loop of transfer RNAs.</text>
</comment>
<dbReference type="Gene3D" id="3.30.2350.10">
    <property type="entry name" value="Pseudouridine synthase"/>
    <property type="match status" value="1"/>
</dbReference>
<dbReference type="SUPFAM" id="SSF55120">
    <property type="entry name" value="Pseudouridine synthase"/>
    <property type="match status" value="1"/>
</dbReference>